<keyword evidence="4" id="KW-1185">Reference proteome</keyword>
<dbReference type="InterPro" id="IPR001509">
    <property type="entry name" value="Epimerase_deHydtase"/>
</dbReference>
<dbReference type="AlphaFoldDB" id="F4H392"/>
<keyword evidence="1" id="KW-0812">Transmembrane</keyword>
<dbReference type="HOGENOM" id="CLU_007383_0_1_11"/>
<dbReference type="eggNOG" id="COG0451">
    <property type="taxonomic scope" value="Bacteria"/>
</dbReference>
<dbReference type="STRING" id="590998.Celf_1178"/>
<dbReference type="KEGG" id="cfi:Celf_1178"/>
<dbReference type="Proteomes" id="UP000008460">
    <property type="component" value="Chromosome"/>
</dbReference>
<feature type="transmembrane region" description="Helical" evidence="1">
    <location>
        <begin position="300"/>
        <end position="319"/>
    </location>
</feature>
<evidence type="ECO:0000256" key="1">
    <source>
        <dbReference type="SAM" id="Phobius"/>
    </source>
</evidence>
<proteinExistence type="predicted"/>
<dbReference type="EMBL" id="CP002666">
    <property type="protein sequence ID" value="AEE45313.1"/>
    <property type="molecule type" value="Genomic_DNA"/>
</dbReference>
<dbReference type="Pfam" id="PF01370">
    <property type="entry name" value="Epimerase"/>
    <property type="match status" value="1"/>
</dbReference>
<dbReference type="Gene3D" id="3.40.50.720">
    <property type="entry name" value="NAD(P)-binding Rossmann-like Domain"/>
    <property type="match status" value="1"/>
</dbReference>
<organism evidence="3 4">
    <name type="scientific">Cellulomonas fimi (strain ATCC 484 / DSM 20113 / JCM 1341 / CCUG 24087 / LMG 16345 / NBRC 15513 / NCIMB 8980 / NCTC 7547 / NRS-133)</name>
    <dbReference type="NCBI Taxonomy" id="590998"/>
    <lineage>
        <taxon>Bacteria</taxon>
        <taxon>Bacillati</taxon>
        <taxon>Actinomycetota</taxon>
        <taxon>Actinomycetes</taxon>
        <taxon>Micrococcales</taxon>
        <taxon>Cellulomonadaceae</taxon>
        <taxon>Cellulomonas</taxon>
    </lineage>
</organism>
<dbReference type="InterPro" id="IPR036291">
    <property type="entry name" value="NAD(P)-bd_dom_sf"/>
</dbReference>
<evidence type="ECO:0000313" key="3">
    <source>
        <dbReference type="EMBL" id="AEE45313.1"/>
    </source>
</evidence>
<gene>
    <name evidence="3" type="ordered locus">Celf_1178</name>
</gene>
<keyword evidence="1" id="KW-1133">Transmembrane helix</keyword>
<evidence type="ECO:0000313" key="4">
    <source>
        <dbReference type="Proteomes" id="UP000008460"/>
    </source>
</evidence>
<name>F4H392_CELFA</name>
<reference evidence="3 4" key="1">
    <citation type="submission" date="2011-04" db="EMBL/GenBank/DDBJ databases">
        <title>Complete sequence of Cellulomonas fimi ATCC 484.</title>
        <authorList>
            <consortium name="US DOE Joint Genome Institute"/>
            <person name="Lucas S."/>
            <person name="Han J."/>
            <person name="Lapidus A."/>
            <person name="Cheng J.-F."/>
            <person name="Goodwin L."/>
            <person name="Pitluck S."/>
            <person name="Peters L."/>
            <person name="Chertkov O."/>
            <person name="Detter J.C."/>
            <person name="Han C."/>
            <person name="Tapia R."/>
            <person name="Land M."/>
            <person name="Hauser L."/>
            <person name="Kyrpides N."/>
            <person name="Ivanova N."/>
            <person name="Ovchinnikova G."/>
            <person name="Pagani I."/>
            <person name="Mead D."/>
            <person name="Brumm P."/>
            <person name="Woyke T."/>
        </authorList>
    </citation>
    <scope>NUCLEOTIDE SEQUENCE [LARGE SCALE GENOMIC DNA]</scope>
    <source>
        <strain evidence="4">ATCC 484 / DSM 20113 / JCM 1341 / NBRC 15513 / NCIMB 8980 / NCTC 7547</strain>
    </source>
</reference>
<feature type="domain" description="NAD-dependent epimerase/dehydratase" evidence="2">
    <location>
        <begin position="35"/>
        <end position="194"/>
    </location>
</feature>
<protein>
    <submittedName>
        <fullName evidence="3">Nucleoside-diphosphate-sugar epimerase</fullName>
    </submittedName>
</protein>
<sequence length="328" mass="33899">MLGGGPVADALCAAWPTARLVDELPEHDPHEALGSPDVVLVVAHRGDLGAADGPAARDRQASAVARAQRALAAARSAGARHVVVVGSAAVHGAWRDRPVIHDADPVARGADAPHDGLVGELVAVEAVLARAGRRRSPLLTVLRPAALAGAGVDTFVTRHFEAPRLLTVRGAVRQWQFAHVEDVASAARFAVEHGLTGALTVGSTDVLSPSQVEAAAGMRRVELAATTAFGTAERLHRVGVLPAPASELAFVVYPWTVASDRLLAAGWTPRWSSVECLDVLLEGVQGRVAVAGRRVGSRDAAALGAAGAAVALIGTAAVWRQARARRGR</sequence>
<evidence type="ECO:0000259" key="2">
    <source>
        <dbReference type="Pfam" id="PF01370"/>
    </source>
</evidence>
<keyword evidence="1" id="KW-0472">Membrane</keyword>
<accession>F4H392</accession>
<dbReference type="SUPFAM" id="SSF51735">
    <property type="entry name" value="NAD(P)-binding Rossmann-fold domains"/>
    <property type="match status" value="1"/>
</dbReference>